<comment type="caution">
    <text evidence="1">The sequence shown here is derived from an EMBL/GenBank/DDBJ whole genome shotgun (WGS) entry which is preliminary data.</text>
</comment>
<reference evidence="1" key="2">
    <citation type="submission" date="2021-01" db="EMBL/GenBank/DDBJ databases">
        <authorList>
            <person name="Schikora-Tamarit M.A."/>
        </authorList>
    </citation>
    <scope>NUCLEOTIDE SEQUENCE</scope>
    <source>
        <strain evidence="1">CBS2887</strain>
    </source>
</reference>
<proteinExistence type="predicted"/>
<reference evidence="1" key="1">
    <citation type="journal article" date="2021" name="Open Biol.">
        <title>Shared evolutionary footprints suggest mitochondrial oxidative damage underlies multiple complex I losses in fungi.</title>
        <authorList>
            <person name="Schikora-Tamarit M.A."/>
            <person name="Marcet-Houben M."/>
            <person name="Nosek J."/>
            <person name="Gabaldon T."/>
        </authorList>
    </citation>
    <scope>NUCLEOTIDE SEQUENCE</scope>
    <source>
        <strain evidence="1">CBS2887</strain>
    </source>
</reference>
<keyword evidence="2" id="KW-1185">Reference proteome</keyword>
<gene>
    <name evidence="1" type="ORF">WICPIJ_003636</name>
</gene>
<accession>A0A9P8TMU7</accession>
<evidence type="ECO:0000313" key="1">
    <source>
        <dbReference type="EMBL" id="KAH3685398.1"/>
    </source>
</evidence>
<sequence length="99" mass="9590">MAAFGTSAVSTSASTSGIVALSASESFVVIGSSASSSFLASDSGALPAKKFNKSAKSKGLPSVWSCFGYVLLTTGAIGAVGVAGAAVRAEIAGPLTGWK</sequence>
<dbReference type="AlphaFoldDB" id="A0A9P8TMU7"/>
<dbReference type="EMBL" id="JAEUBG010002047">
    <property type="protein sequence ID" value="KAH3685398.1"/>
    <property type="molecule type" value="Genomic_DNA"/>
</dbReference>
<dbReference type="Proteomes" id="UP000774326">
    <property type="component" value="Unassembled WGS sequence"/>
</dbReference>
<name>A0A9P8TMU7_WICPI</name>
<evidence type="ECO:0000313" key="2">
    <source>
        <dbReference type="Proteomes" id="UP000774326"/>
    </source>
</evidence>
<organism evidence="1 2">
    <name type="scientific">Wickerhamomyces pijperi</name>
    <name type="common">Yeast</name>
    <name type="synonym">Pichia pijperi</name>
    <dbReference type="NCBI Taxonomy" id="599730"/>
    <lineage>
        <taxon>Eukaryota</taxon>
        <taxon>Fungi</taxon>
        <taxon>Dikarya</taxon>
        <taxon>Ascomycota</taxon>
        <taxon>Saccharomycotina</taxon>
        <taxon>Saccharomycetes</taxon>
        <taxon>Phaffomycetales</taxon>
        <taxon>Wickerhamomycetaceae</taxon>
        <taxon>Wickerhamomyces</taxon>
    </lineage>
</organism>
<protein>
    <submittedName>
        <fullName evidence="1">Uncharacterized protein</fullName>
    </submittedName>
</protein>